<dbReference type="EMBL" id="CAKKLH010000309">
    <property type="protein sequence ID" value="CAH0111028.1"/>
    <property type="molecule type" value="Genomic_DNA"/>
</dbReference>
<dbReference type="SUPFAM" id="SSF52540">
    <property type="entry name" value="P-loop containing nucleoside triphosphate hydrolases"/>
    <property type="match status" value="1"/>
</dbReference>
<dbReference type="InterPro" id="IPR041679">
    <property type="entry name" value="DNA2/NAM7-like_C"/>
</dbReference>
<protein>
    <recommendedName>
        <fullName evidence="1">DNA2/NAM7 helicase-like C-terminal domain-containing protein</fullName>
    </recommendedName>
</protein>
<gene>
    <name evidence="2" type="ORF">DGAL_LOCUS14637</name>
</gene>
<feature type="domain" description="DNA2/NAM7 helicase-like C-terminal" evidence="1">
    <location>
        <begin position="145"/>
        <end position="268"/>
    </location>
</feature>
<accession>A0A8J2WLY4</accession>
<keyword evidence="3" id="KW-1185">Reference proteome</keyword>
<dbReference type="AlphaFoldDB" id="A0A8J2WLY4"/>
<dbReference type="GO" id="GO:0031380">
    <property type="term" value="C:nuclear RNA-directed RNA polymerase complex"/>
    <property type="evidence" value="ECO:0007669"/>
    <property type="project" value="TreeGrafter"/>
</dbReference>
<dbReference type="InterPro" id="IPR047187">
    <property type="entry name" value="SF1_C_Upf1"/>
</dbReference>
<proteinExistence type="predicted"/>
<dbReference type="PANTHER" id="PTHR10887">
    <property type="entry name" value="DNA2/NAM7 HELICASE FAMILY"/>
    <property type="match status" value="1"/>
</dbReference>
<dbReference type="Pfam" id="PF13087">
    <property type="entry name" value="AAA_12"/>
    <property type="match status" value="1"/>
</dbReference>
<name>A0A8J2WLY4_9CRUS</name>
<reference evidence="2" key="1">
    <citation type="submission" date="2021-11" db="EMBL/GenBank/DDBJ databases">
        <authorList>
            <person name="Schell T."/>
        </authorList>
    </citation>
    <scope>NUCLEOTIDE SEQUENCE</scope>
    <source>
        <strain evidence="2">M5</strain>
    </source>
</reference>
<dbReference type="Proteomes" id="UP000789390">
    <property type="component" value="Unassembled WGS sequence"/>
</dbReference>
<dbReference type="Gene3D" id="3.40.50.300">
    <property type="entry name" value="P-loop containing nucleotide triphosphate hydrolases"/>
    <property type="match status" value="1"/>
</dbReference>
<dbReference type="PANTHER" id="PTHR10887:SF341">
    <property type="entry name" value="NFX1-TYPE ZINC FINGER-CONTAINING PROTEIN 1"/>
    <property type="match status" value="1"/>
</dbReference>
<evidence type="ECO:0000313" key="3">
    <source>
        <dbReference type="Proteomes" id="UP000789390"/>
    </source>
</evidence>
<comment type="caution">
    <text evidence="2">The sequence shown here is derived from an EMBL/GenBank/DDBJ whole genome shotgun (WGS) entry which is preliminary data.</text>
</comment>
<dbReference type="InterPro" id="IPR045055">
    <property type="entry name" value="DNA2/NAM7-like"/>
</dbReference>
<dbReference type="GO" id="GO:0031048">
    <property type="term" value="P:regulatory ncRNA-mediated heterochromatin formation"/>
    <property type="evidence" value="ECO:0007669"/>
    <property type="project" value="TreeGrafter"/>
</dbReference>
<organism evidence="2 3">
    <name type="scientific">Daphnia galeata</name>
    <dbReference type="NCBI Taxonomy" id="27404"/>
    <lineage>
        <taxon>Eukaryota</taxon>
        <taxon>Metazoa</taxon>
        <taxon>Ecdysozoa</taxon>
        <taxon>Arthropoda</taxon>
        <taxon>Crustacea</taxon>
        <taxon>Branchiopoda</taxon>
        <taxon>Diplostraca</taxon>
        <taxon>Cladocera</taxon>
        <taxon>Anomopoda</taxon>
        <taxon>Daphniidae</taxon>
        <taxon>Daphnia</taxon>
    </lineage>
</organism>
<dbReference type="CDD" id="cd18808">
    <property type="entry name" value="SF1_C_Upf1"/>
    <property type="match status" value="1"/>
</dbReference>
<sequence>MIKVNWYKGQREVWKDSRSPKSYLCKKQKTARLWPPVRLFVAEEPSDINLQSRREIELKHVIFRDGHSYDGECHLRYTETNLAFEAGGSYKGYALVQAILVRHPFVPHATIRRMAADAMQIRIPFSLPLPACNNASCYADILCVFFYHHNYPEKEDGSSYYNVHEVDMSLRLAVYLVRDHKVSPHRITILATYTAQLHHLLNSRKNYNLLEDVRMTVVDNFQGEENDVIILSLGRNNSRNSIGFLRIVNRVCVALSRARNGLYILGNIRMLSNTSPLWSDMEKVLKEHGEIGDEISLRCDRHHEIVRKVKRSIDFPSGPFCRELCGAELQCGHVCKLVCHHEDDSHTINCHETIIKLLDCGHSYSTHCSRNFDKVISCQELVIVTKEPCMHEFKIPCSKLRNGDLNSPCLFLEMKKLSCGHIQQLPCSAPPDASLCDATVAYQLSCSHFTRVPCNSSTNDRQKLDVFCTILMCKKLLCGHSKWMMCNQDPSGFECGVPDECLLECGHSFQYTCPGKSMDEFVFACERIVDRQMSCGHTQKSMCSKPLLQCHQKVVRVLDCGHSVKSECWNTTPTCTAVVENKTLMCGHQQSVNCNDVIDSVVCKKLVEVLHPLCSHLQLVPCFIAKDQIQLAISKCKAESFKSLSCGHEVRLPCAQKIDDSIVCMNMVNLKLPCHHMEMPCLRQPCEEKCHVSVCFQAACGHTLVTTCYKMSSEEVPVCHQMMEKKLPCNHVAFLECSISPEEVVCNEPCEHVLGCRHSVPTKCGVSLEKRLLLSCSLKEEIKLKCGHEYSLKCGSDEASKPLNSLYCRVMVEKEIPKCGHKVNAECGKKLSKYDCTSNCVRKLDCGHRCSLRCREPCDIKSCKQEIELKHVNLSCGHFLRGECNLRYTDKTVIEAKVEVYKCIDLPANACQANVCLLRRLPMNARQTDSIQFASSVVNVCEAKCGKVCPPCTQHCGYQCSHQKCTASCGDDCFMCMEICEWKCPHGKCSHPCYEFCNRKPCDKACQKRLSCGHPCNSVCGENCPPKCLSCSRKEISNYKLTSRYIYLECNHWIEVEEMDEWANQKDKMLMGKILSKSVHPSYALAML</sequence>
<dbReference type="OrthoDB" id="2423195at2759"/>
<dbReference type="InterPro" id="IPR027417">
    <property type="entry name" value="P-loop_NTPase"/>
</dbReference>
<evidence type="ECO:0000259" key="1">
    <source>
        <dbReference type="Pfam" id="PF13087"/>
    </source>
</evidence>
<evidence type="ECO:0000313" key="2">
    <source>
        <dbReference type="EMBL" id="CAH0111028.1"/>
    </source>
</evidence>